<organism evidence="1 2">
    <name type="scientific">Saccharothrix ecbatanensis</name>
    <dbReference type="NCBI Taxonomy" id="1105145"/>
    <lineage>
        <taxon>Bacteria</taxon>
        <taxon>Bacillati</taxon>
        <taxon>Actinomycetota</taxon>
        <taxon>Actinomycetes</taxon>
        <taxon>Pseudonocardiales</taxon>
        <taxon>Pseudonocardiaceae</taxon>
        <taxon>Saccharothrix</taxon>
    </lineage>
</organism>
<protein>
    <submittedName>
        <fullName evidence="1">Uncharacterized protein</fullName>
    </submittedName>
</protein>
<dbReference type="AlphaFoldDB" id="A0A7W9M581"/>
<dbReference type="EMBL" id="JACHMO010000001">
    <property type="protein sequence ID" value="MBB5807719.1"/>
    <property type="molecule type" value="Genomic_DNA"/>
</dbReference>
<dbReference type="Proteomes" id="UP000552097">
    <property type="component" value="Unassembled WGS sequence"/>
</dbReference>
<sequence>MTIGGGYESRWGTVILAVVGGFVKIANWHPAGRKDRFGFAAESA</sequence>
<reference evidence="1 2" key="1">
    <citation type="submission" date="2020-08" db="EMBL/GenBank/DDBJ databases">
        <title>Sequencing the genomes of 1000 actinobacteria strains.</title>
        <authorList>
            <person name="Klenk H.-P."/>
        </authorList>
    </citation>
    <scope>NUCLEOTIDE SEQUENCE [LARGE SCALE GENOMIC DNA]</scope>
    <source>
        <strain evidence="1 2">DSM 45486</strain>
    </source>
</reference>
<name>A0A7W9M581_9PSEU</name>
<keyword evidence="2" id="KW-1185">Reference proteome</keyword>
<comment type="caution">
    <text evidence="1">The sequence shown here is derived from an EMBL/GenBank/DDBJ whole genome shotgun (WGS) entry which is preliminary data.</text>
</comment>
<evidence type="ECO:0000313" key="1">
    <source>
        <dbReference type="EMBL" id="MBB5807719.1"/>
    </source>
</evidence>
<gene>
    <name evidence="1" type="ORF">F4560_007487</name>
</gene>
<accession>A0A7W9M581</accession>
<proteinExistence type="predicted"/>
<evidence type="ECO:0000313" key="2">
    <source>
        <dbReference type="Proteomes" id="UP000552097"/>
    </source>
</evidence>